<proteinExistence type="predicted"/>
<protein>
    <submittedName>
        <fullName evidence="1">RCG49750</fullName>
    </submittedName>
</protein>
<dbReference type="Proteomes" id="UP000234681">
    <property type="component" value="Chromosome 10"/>
</dbReference>
<dbReference type="EMBL" id="CH474017">
    <property type="protein sequence ID" value="EDL96250.1"/>
    <property type="molecule type" value="Genomic_DNA"/>
</dbReference>
<evidence type="ECO:0000313" key="1">
    <source>
        <dbReference type="EMBL" id="EDL96250.1"/>
    </source>
</evidence>
<reference evidence="1 2" key="1">
    <citation type="submission" date="2005-07" db="EMBL/GenBank/DDBJ databases">
        <authorList>
            <person name="Mural R.J."/>
            <person name="Li P.W."/>
            <person name="Adams M.D."/>
            <person name="Amanatides P.G."/>
            <person name="Baden-Tillson H."/>
            <person name="Barnstead M."/>
            <person name="Chin S.H."/>
            <person name="Dew I."/>
            <person name="Evans C.A."/>
            <person name="Ferriera S."/>
            <person name="Flanigan M."/>
            <person name="Fosler C."/>
            <person name="Glodek A."/>
            <person name="Gu Z."/>
            <person name="Holt R.A."/>
            <person name="Jennings D."/>
            <person name="Kraft C.L."/>
            <person name="Lu F."/>
            <person name="Nguyen T."/>
            <person name="Nusskern D.R."/>
            <person name="Pfannkoch C.M."/>
            <person name="Sitter C."/>
            <person name="Sutton G.G."/>
            <person name="Venter J.C."/>
            <person name="Wang Z."/>
            <person name="Woodage T."/>
            <person name="Zheng X.H."/>
            <person name="Zhong F."/>
        </authorList>
    </citation>
    <scope>NUCLEOTIDE SEQUENCE [LARGE SCALE GENOMIC DNA]</scope>
    <source>
        <strain>BN</strain>
        <strain evidence="2">Sprague-Dawley</strain>
    </source>
</reference>
<name>A6K4M8_RAT</name>
<evidence type="ECO:0000313" key="2">
    <source>
        <dbReference type="Proteomes" id="UP000234681"/>
    </source>
</evidence>
<dbReference type="AlphaFoldDB" id="A6K4M8"/>
<accession>A6K4M8</accession>
<organism evidence="1 2">
    <name type="scientific">Rattus norvegicus</name>
    <name type="common">Rat</name>
    <dbReference type="NCBI Taxonomy" id="10116"/>
    <lineage>
        <taxon>Eukaryota</taxon>
        <taxon>Metazoa</taxon>
        <taxon>Chordata</taxon>
        <taxon>Craniata</taxon>
        <taxon>Vertebrata</taxon>
        <taxon>Euteleostomi</taxon>
        <taxon>Mammalia</taxon>
        <taxon>Eutheria</taxon>
        <taxon>Euarchontoglires</taxon>
        <taxon>Glires</taxon>
        <taxon>Rodentia</taxon>
        <taxon>Myomorpha</taxon>
        <taxon>Muroidea</taxon>
        <taxon>Muridae</taxon>
        <taxon>Murinae</taxon>
        <taxon>Rattus</taxon>
    </lineage>
</organism>
<sequence length="22" mass="2541">MIFWVLALKETEDHQGLEQPVG</sequence>
<gene>
    <name evidence="1" type="ORF">rCG_49750</name>
</gene>